<evidence type="ECO:0000256" key="10">
    <source>
        <dbReference type="HAMAP-Rule" id="MF_00463"/>
    </source>
</evidence>
<dbReference type="Gene3D" id="3.30.70.20">
    <property type="match status" value="2"/>
</dbReference>
<dbReference type="NCBIfam" id="TIGR01944">
    <property type="entry name" value="rnfB"/>
    <property type="match status" value="1"/>
</dbReference>
<keyword evidence="3 10" id="KW-0479">Metal-binding</keyword>
<dbReference type="InterPro" id="IPR010207">
    <property type="entry name" value="Elect_transpt_cplx_RnfB/RsxB"/>
</dbReference>
<evidence type="ECO:0000256" key="4">
    <source>
        <dbReference type="ARBA" id="ARBA00022737"/>
    </source>
</evidence>
<evidence type="ECO:0000313" key="14">
    <source>
        <dbReference type="EMBL" id="QQR32046.1"/>
    </source>
</evidence>
<feature type="binding site" evidence="10">
    <location>
        <position position="46"/>
    </location>
    <ligand>
        <name>[4Fe-4S] cluster</name>
        <dbReference type="ChEBI" id="CHEBI:49883"/>
        <label>1</label>
    </ligand>
</feature>
<keyword evidence="6 10" id="KW-0249">Electron transport</keyword>
<comment type="cofactor">
    <cofactor evidence="10">
        <name>[4Fe-4S] cluster</name>
        <dbReference type="ChEBI" id="CHEBI:49883"/>
    </cofactor>
    <text evidence="10">Binds 3 [4Fe-4S] clusters.</text>
</comment>
<comment type="subcellular location">
    <subcellularLocation>
        <location evidence="10">Cell membrane</location>
    </subcellularLocation>
</comment>
<evidence type="ECO:0000256" key="8">
    <source>
        <dbReference type="ARBA" id="ARBA00023014"/>
    </source>
</evidence>
<evidence type="ECO:0000256" key="6">
    <source>
        <dbReference type="ARBA" id="ARBA00022982"/>
    </source>
</evidence>
<evidence type="ECO:0000313" key="15">
    <source>
        <dbReference type="Proteomes" id="UP000196710"/>
    </source>
</evidence>
<keyword evidence="8 10" id="KW-0411">Iron-sulfur</keyword>
<dbReference type="EMBL" id="CP021422">
    <property type="protein sequence ID" value="ASB42822.1"/>
    <property type="molecule type" value="Genomic_DNA"/>
</dbReference>
<feature type="binding site" evidence="10">
    <location>
        <position position="148"/>
    </location>
    <ligand>
        <name>[4Fe-4S] cluster</name>
        <dbReference type="ChEBI" id="CHEBI:49883"/>
        <label>3</label>
    </ligand>
</feature>
<evidence type="ECO:0000313" key="16">
    <source>
        <dbReference type="Proteomes" id="UP000596035"/>
    </source>
</evidence>
<evidence type="ECO:0000256" key="7">
    <source>
        <dbReference type="ARBA" id="ARBA00023004"/>
    </source>
</evidence>
<feature type="domain" description="4Fe-4S ferredoxin-type" evidence="11">
    <location>
        <begin position="232"/>
        <end position="261"/>
    </location>
</feature>
<keyword evidence="7 10" id="KW-0408">Iron</keyword>
<dbReference type="Pfam" id="PF04060">
    <property type="entry name" value="FeS"/>
    <property type="match status" value="1"/>
</dbReference>
<feature type="binding site" evidence="10">
    <location>
        <position position="134"/>
    </location>
    <ligand>
        <name>[4Fe-4S] cluster</name>
        <dbReference type="ChEBI" id="CHEBI:49883"/>
        <label>2</label>
    </ligand>
</feature>
<evidence type="ECO:0000313" key="13">
    <source>
        <dbReference type="EMBL" id="ASB42822.1"/>
    </source>
</evidence>
<feature type="binding site" evidence="10">
    <location>
        <position position="71"/>
    </location>
    <ligand>
        <name>[4Fe-4S] cluster</name>
        <dbReference type="ChEBI" id="CHEBI:49883"/>
        <label>1</label>
    </ligand>
</feature>
<dbReference type="Proteomes" id="UP000196710">
    <property type="component" value="Chromosome"/>
</dbReference>
<feature type="domain" description="4Fe-4S ferredoxin-type" evidence="11">
    <location>
        <begin position="158"/>
        <end position="187"/>
    </location>
</feature>
<feature type="domain" description="4Fe-4S ferredoxin-type" evidence="11">
    <location>
        <begin position="201"/>
        <end position="231"/>
    </location>
</feature>
<dbReference type="KEGG" id="amur:ADH66_18265"/>
<proteinExistence type="inferred from homology"/>
<evidence type="ECO:0000256" key="5">
    <source>
        <dbReference type="ARBA" id="ARBA00022967"/>
    </source>
</evidence>
<dbReference type="PROSITE" id="PS51379">
    <property type="entry name" value="4FE4S_FER_2"/>
    <property type="match status" value="3"/>
</dbReference>
<evidence type="ECO:0000256" key="2">
    <source>
        <dbReference type="ARBA" id="ARBA00022485"/>
    </source>
</evidence>
<feature type="binding site" evidence="10">
    <location>
        <position position="138"/>
    </location>
    <ligand>
        <name>[4Fe-4S] cluster</name>
        <dbReference type="ChEBI" id="CHEBI:49883"/>
        <label>2</label>
    </ligand>
</feature>
<reference evidence="14 16" key="3">
    <citation type="submission" date="2020-11" db="EMBL/GenBank/DDBJ databases">
        <title>Closed and high quality bacterial genomes of the OMM12 community.</title>
        <authorList>
            <person name="Marbouty M."/>
            <person name="Lamy-Besnier Q."/>
            <person name="Debarbieux L."/>
            <person name="Koszul R."/>
        </authorList>
    </citation>
    <scope>NUCLEOTIDE SEQUENCE [LARGE SCALE GENOMIC DNA]</scope>
    <source>
        <strain evidence="14 16">KB18</strain>
    </source>
</reference>
<dbReference type="HAMAP" id="MF_00463">
    <property type="entry name" value="RsxB_RnfB"/>
    <property type="match status" value="1"/>
</dbReference>
<keyword evidence="9 10" id="KW-0472">Membrane</keyword>
<feature type="binding site" evidence="10">
    <location>
        <position position="54"/>
    </location>
    <ligand>
        <name>[4Fe-4S] cluster</name>
        <dbReference type="ChEBI" id="CHEBI:49883"/>
        <label>1</label>
    </ligand>
</feature>
<comment type="similarity">
    <text evidence="10">Belongs to the 4Fe4S bacterial-type ferredoxin family. RnfB subfamily.</text>
</comment>
<feature type="binding site" evidence="10">
    <location>
        <position position="170"/>
    </location>
    <ligand>
        <name>[4Fe-4S] cluster</name>
        <dbReference type="ChEBI" id="CHEBI:49883"/>
        <label>3</label>
    </ligand>
</feature>
<dbReference type="InterPro" id="IPR050395">
    <property type="entry name" value="4Fe4S_Ferredoxin_RnfB"/>
</dbReference>
<dbReference type="InterPro" id="IPR017896">
    <property type="entry name" value="4Fe4S_Fe-S-bd"/>
</dbReference>
<dbReference type="GO" id="GO:0005886">
    <property type="term" value="C:plasma membrane"/>
    <property type="evidence" value="ECO:0007669"/>
    <property type="project" value="UniProtKB-SubCell"/>
</dbReference>
<feature type="binding site" evidence="10">
    <location>
        <position position="173"/>
    </location>
    <ligand>
        <name>[4Fe-4S] cluster</name>
        <dbReference type="ChEBI" id="CHEBI:49883"/>
        <label>3</label>
    </ligand>
</feature>
<dbReference type="InterPro" id="IPR017900">
    <property type="entry name" value="4Fe4S_Fe_S_CS"/>
</dbReference>
<evidence type="ECO:0000256" key="9">
    <source>
        <dbReference type="ARBA" id="ARBA00023136"/>
    </source>
</evidence>
<dbReference type="GO" id="GO:0046872">
    <property type="term" value="F:metal ion binding"/>
    <property type="evidence" value="ECO:0007669"/>
    <property type="project" value="UniProtKB-KW"/>
</dbReference>
<feature type="binding site" evidence="10">
    <location>
        <position position="167"/>
    </location>
    <ligand>
        <name>[4Fe-4S] cluster</name>
        <dbReference type="ChEBI" id="CHEBI:49883"/>
        <label>3</label>
    </ligand>
</feature>
<dbReference type="EMBL" id="CP065321">
    <property type="protein sequence ID" value="QQR32046.1"/>
    <property type="molecule type" value="Genomic_DNA"/>
</dbReference>
<keyword evidence="5 10" id="KW-1278">Translocase</keyword>
<dbReference type="GO" id="GO:0022900">
    <property type="term" value="P:electron transport chain"/>
    <property type="evidence" value="ECO:0007669"/>
    <property type="project" value="UniProtKB-UniRule"/>
</dbReference>
<dbReference type="PROSITE" id="PS51656">
    <property type="entry name" value="4FE4S"/>
    <property type="match status" value="1"/>
</dbReference>
<accession>A0A1Z2XWL2</accession>
<reference evidence="13" key="1">
    <citation type="journal article" date="2017" name="Genome Announc.">
        <title>High-Quality Whole-Genome Sequences of the Oligo-Mouse-Microbiota Bacterial Community.</title>
        <authorList>
            <person name="Garzetti D."/>
            <person name="Brugiroux S."/>
            <person name="Bunk B."/>
            <person name="Pukall R."/>
            <person name="McCoy K.D."/>
            <person name="Macpherson A.J."/>
            <person name="Stecher B."/>
        </authorList>
    </citation>
    <scope>NUCLEOTIDE SEQUENCE</scope>
    <source>
        <strain evidence="13">KB18</strain>
    </source>
</reference>
<dbReference type="PANTHER" id="PTHR43560">
    <property type="entry name" value="ION-TRANSLOCATING OXIDOREDUCTASE COMPLEX SUBUNIT B"/>
    <property type="match status" value="1"/>
</dbReference>
<feature type="binding site" evidence="10">
    <location>
        <position position="177"/>
    </location>
    <ligand>
        <name>[4Fe-4S] cluster</name>
        <dbReference type="ChEBI" id="CHEBI:49883"/>
        <label>2</label>
    </ligand>
</feature>
<keyword evidence="2 10" id="KW-0004">4Fe-4S</keyword>
<dbReference type="Pfam" id="PF12838">
    <property type="entry name" value="Fer4_7"/>
    <property type="match status" value="1"/>
</dbReference>
<dbReference type="EC" id="7.-.-.-" evidence="10"/>
<sequence length="261" mass="26578">MLTPIMIVGIIGLLAGIVLAVASVVMAVPKDERAEALEAILPGANCGACGYSGCPGYAAAMAKGEAVPGLCSPGGADVAKKCGEILGSGDVEMERRAAFVRCMGSADNTTEKMEYDGLESCTAASLLNGGGSSCRFGCLGLGDCRAVCDYGALELCNGVAVIDPEKCVACGKCEKACPKGLIRLAPVKAMAVVRCSSCDKGKDTMQSCKVGCIGCMKCQKTCEYGAITVRNGLALVDPEKCTGCGKCAEACPRHIITMSEG</sequence>
<comment type="subunit">
    <text evidence="10">The complex is composed of six subunits: RnfA, RnfB, RnfC, RnfD, RnfE and RnfG.</text>
</comment>
<dbReference type="GO" id="GO:0009055">
    <property type="term" value="F:electron transfer activity"/>
    <property type="evidence" value="ECO:0007669"/>
    <property type="project" value="InterPro"/>
</dbReference>
<gene>
    <name evidence="10" type="primary">rnfB</name>
    <name evidence="13" type="ORF">ADH66_18265</name>
    <name evidence="14" type="ORF">I5Q82_08680</name>
</gene>
<dbReference type="InterPro" id="IPR007202">
    <property type="entry name" value="4Fe-4S_dom"/>
</dbReference>
<keyword evidence="10" id="KW-1003">Cell membrane</keyword>
<feature type="domain" description="4Fe-4S" evidence="12">
    <location>
        <begin position="29"/>
        <end position="88"/>
    </location>
</feature>
<feature type="binding site" evidence="10">
    <location>
        <position position="144"/>
    </location>
    <ligand>
        <name>[4Fe-4S] cluster</name>
        <dbReference type="ChEBI" id="CHEBI:49883"/>
        <label>2</label>
    </ligand>
</feature>
<evidence type="ECO:0000259" key="11">
    <source>
        <dbReference type="PROSITE" id="PS51379"/>
    </source>
</evidence>
<name>A0A1Z2XWL2_9FIRM</name>
<keyword evidence="1 10" id="KW-0813">Transport</keyword>
<reference evidence="15" key="2">
    <citation type="submission" date="2017-05" db="EMBL/GenBank/DDBJ databases">
        <title>Improved OligoMM genomes.</title>
        <authorList>
            <person name="Garzetti D."/>
        </authorList>
    </citation>
    <scope>NUCLEOTIDE SEQUENCE [LARGE SCALE GENOMIC DNA]</scope>
    <source>
        <strain evidence="15">KB18</strain>
    </source>
</reference>
<keyword evidence="15" id="KW-1185">Reference proteome</keyword>
<feature type="binding site" evidence="10">
    <location>
        <position position="49"/>
    </location>
    <ligand>
        <name>[4Fe-4S] cluster</name>
        <dbReference type="ChEBI" id="CHEBI:49883"/>
        <label>1</label>
    </ligand>
</feature>
<dbReference type="Gene3D" id="1.10.15.40">
    <property type="entry name" value="Electron transport complex subunit B, putative Fe-S cluster"/>
    <property type="match status" value="1"/>
</dbReference>
<dbReference type="Pfam" id="PF00037">
    <property type="entry name" value="Fer4"/>
    <property type="match status" value="1"/>
</dbReference>
<evidence type="ECO:0000259" key="12">
    <source>
        <dbReference type="PROSITE" id="PS51656"/>
    </source>
</evidence>
<dbReference type="SUPFAM" id="SSF54862">
    <property type="entry name" value="4Fe-4S ferredoxins"/>
    <property type="match status" value="2"/>
</dbReference>
<dbReference type="CDD" id="cd10549">
    <property type="entry name" value="MtMvhB_like"/>
    <property type="match status" value="1"/>
</dbReference>
<evidence type="ECO:0000256" key="3">
    <source>
        <dbReference type="ARBA" id="ARBA00022723"/>
    </source>
</evidence>
<evidence type="ECO:0000256" key="1">
    <source>
        <dbReference type="ARBA" id="ARBA00022448"/>
    </source>
</evidence>
<comment type="function">
    <text evidence="10">Part of a membrane-bound complex that couples electron transfer with translocation of ions across the membrane.</text>
</comment>
<dbReference type="AlphaFoldDB" id="A0A1Z2XWL2"/>
<feature type="region of interest" description="Hydrophobic" evidence="10">
    <location>
        <begin position="1"/>
        <end position="23"/>
    </location>
</feature>
<organism evidence="14 16">
    <name type="scientific">Acutalibacter muris</name>
    <dbReference type="NCBI Taxonomy" id="1796620"/>
    <lineage>
        <taxon>Bacteria</taxon>
        <taxon>Bacillati</taxon>
        <taxon>Bacillota</taxon>
        <taxon>Clostridia</taxon>
        <taxon>Eubacteriales</taxon>
        <taxon>Acutalibacteraceae</taxon>
        <taxon>Acutalibacter</taxon>
    </lineage>
</organism>
<dbReference type="PANTHER" id="PTHR43560:SF1">
    <property type="entry name" value="ION-TRANSLOCATING OXIDOREDUCTASE COMPLEX SUBUNIT B"/>
    <property type="match status" value="1"/>
</dbReference>
<dbReference type="Proteomes" id="UP000596035">
    <property type="component" value="Chromosome"/>
</dbReference>
<protein>
    <recommendedName>
        <fullName evidence="10">Ion-translocating oxidoreductase complex subunit B</fullName>
        <ecNumber evidence="10">7.-.-.-</ecNumber>
    </recommendedName>
    <alternativeName>
        <fullName evidence="10">Rnf electron transport complex subunit B</fullName>
    </alternativeName>
</protein>
<keyword evidence="4 10" id="KW-0677">Repeat</keyword>
<comment type="caution">
    <text evidence="10">Lacks conserved residue(s) required for the propagation of feature annotation.</text>
</comment>
<dbReference type="GO" id="GO:0051539">
    <property type="term" value="F:4 iron, 4 sulfur cluster binding"/>
    <property type="evidence" value="ECO:0007669"/>
    <property type="project" value="UniProtKB-UniRule"/>
</dbReference>
<dbReference type="PROSITE" id="PS00198">
    <property type="entry name" value="4FE4S_FER_1"/>
    <property type="match status" value="2"/>
</dbReference>